<name>A0A653V2S9_9FLAO</name>
<proteinExistence type="predicted"/>
<dbReference type="Proteomes" id="UP000430202">
    <property type="component" value="Unassembled WGS sequence"/>
</dbReference>
<accession>A0A653V2S9</accession>
<dbReference type="AlphaFoldDB" id="A0A653V2S9"/>
<reference evidence="1 2" key="1">
    <citation type="submission" date="2019-10" db="EMBL/GenBank/DDBJ databases">
        <authorList>
            <person name="Karimi E."/>
        </authorList>
    </citation>
    <scope>NUCLEOTIDE SEQUENCE [LARGE SCALE GENOMIC DNA]</scope>
    <source>
        <strain evidence="1">Maribacter sp. 151</strain>
    </source>
</reference>
<dbReference type="EMBL" id="CABWLR010000005">
    <property type="protein sequence ID" value="VXC00626.1"/>
    <property type="molecule type" value="Genomic_DNA"/>
</dbReference>
<dbReference type="Pfam" id="PF08889">
    <property type="entry name" value="WbqC"/>
    <property type="match status" value="2"/>
</dbReference>
<dbReference type="RefSeq" id="WP_201304118.1">
    <property type="nucleotide sequence ID" value="NZ_LR733271.1"/>
</dbReference>
<organism evidence="1 2">
    <name type="scientific">Maribacter litoralis</name>
    <dbReference type="NCBI Taxonomy" id="2059726"/>
    <lineage>
        <taxon>Bacteria</taxon>
        <taxon>Pseudomonadati</taxon>
        <taxon>Bacteroidota</taxon>
        <taxon>Flavobacteriia</taxon>
        <taxon>Flavobacteriales</taxon>
        <taxon>Flavobacteriaceae</taxon>
        <taxon>Maribacter</taxon>
    </lineage>
</organism>
<gene>
    <name evidence="1" type="ORF">MARI151_50357</name>
</gene>
<evidence type="ECO:0000313" key="2">
    <source>
        <dbReference type="Proteomes" id="UP000430202"/>
    </source>
</evidence>
<keyword evidence="2" id="KW-1185">Reference proteome</keyword>
<evidence type="ECO:0000313" key="1">
    <source>
        <dbReference type="EMBL" id="VXC00626.1"/>
    </source>
</evidence>
<sequence length="209" mass="25133">MKLIHPSYFPNIFAFSYILHEPVCWEVHDNYQKQTFRNRTYISNDRGKHILSIPIIHVGKENGRQKYKDVLIDNSYPWQRQHWRTLQTAYRTSPFFEFYEDEIKPLYDKPFEKLLDYNLKTIETIFECLQMEMPKDTSTEFEIEPSEHEDFRFLINAKLKHKLTIEPYTQVFGDRHGFIPNLSILDLLFNLGPNAIEYLKKDFISQDNA</sequence>
<protein>
    <submittedName>
        <fullName evidence="1">WbqC-like protein family protein</fullName>
    </submittedName>
</protein>
<dbReference type="InterPro" id="IPR014985">
    <property type="entry name" value="WbqC"/>
</dbReference>